<sequence length="360" mass="39802">MRDVLDSIPDPRKRRGIRHGLTEILALAVCAVLTGAKSFAEISEWAADTGRGPLAKAGIKVPHVTTIQRVLARVDGDVFDTAFGAWVIAQVKPKVIAIDGKEVRGAKNGGGDRVHLMAAVDHATGTILGQVSIGIKTNEITRFEDLLDTIKNLLGMIITMDALHTQRSHAEYLIKRGAHYIMTVKGNQRSLQRQLKELPWKDVPVGNKQPYKKHGRKGSRSIKVVTIDAGILFPHASQAAQITRRSRRTNGTKWSVETVYIITSLPAETTSAADLNTMVRGHWTIENRLHWVRDVVFLEDKSMVRTGNAPRLMASLRNLAISLYRIARIANIAKATRHTARSAHRALKLARIRPLPATLH</sequence>
<name>A0A0M5LY72_9MICC</name>
<dbReference type="GO" id="GO:0003677">
    <property type="term" value="F:DNA binding"/>
    <property type="evidence" value="ECO:0007669"/>
    <property type="project" value="InterPro"/>
</dbReference>
<dbReference type="PANTHER" id="PTHR30298">
    <property type="entry name" value="H REPEAT-ASSOCIATED PREDICTED TRANSPOSASE"/>
    <property type="match status" value="1"/>
</dbReference>
<evidence type="ECO:0000259" key="1">
    <source>
        <dbReference type="Pfam" id="PF01609"/>
    </source>
</evidence>
<evidence type="ECO:0000259" key="2">
    <source>
        <dbReference type="Pfam" id="PF13808"/>
    </source>
</evidence>
<dbReference type="InterPro" id="IPR051698">
    <property type="entry name" value="Transposase_11-like"/>
</dbReference>
<feature type="domain" description="H repeat-associated protein N-terminal" evidence="2">
    <location>
        <begin position="3"/>
        <end position="87"/>
    </location>
</feature>
<dbReference type="PANTHER" id="PTHR30298:SF0">
    <property type="entry name" value="PROTEIN YBFL-RELATED"/>
    <property type="match status" value="1"/>
</dbReference>
<dbReference type="InterPro" id="IPR047647">
    <property type="entry name" value="ISAs1_transpos"/>
</dbReference>
<accession>A0A0M5LY72</accession>
<dbReference type="KEGG" id="aaq:AOC05_08450"/>
<dbReference type="PATRIC" id="fig|656366.3.peg.1818"/>
<evidence type="ECO:0000313" key="3">
    <source>
        <dbReference type="EMBL" id="ALE94107.1"/>
    </source>
</evidence>
<dbReference type="EMBL" id="CP012677">
    <property type="protein sequence ID" value="ALE94107.1"/>
    <property type="molecule type" value="Genomic_DNA"/>
</dbReference>
<dbReference type="Proteomes" id="UP000062833">
    <property type="component" value="Chromosome"/>
</dbReference>
<keyword evidence="4" id="KW-1185">Reference proteome</keyword>
<dbReference type="InterPro" id="IPR032806">
    <property type="entry name" value="YbfD_N"/>
</dbReference>
<evidence type="ECO:0008006" key="5">
    <source>
        <dbReference type="Google" id="ProtNLM"/>
    </source>
</evidence>
<gene>
    <name evidence="3" type="ORF">AOC05_08450</name>
</gene>
<dbReference type="AlphaFoldDB" id="A0A0M5LY72"/>
<dbReference type="Pfam" id="PF01609">
    <property type="entry name" value="DDE_Tnp_1"/>
    <property type="match status" value="1"/>
</dbReference>
<protein>
    <recommendedName>
        <fullName evidence="5">Transposase</fullName>
    </recommendedName>
</protein>
<dbReference type="NCBIfam" id="NF033564">
    <property type="entry name" value="transpos_ISAs1"/>
    <property type="match status" value="1"/>
</dbReference>
<dbReference type="OrthoDB" id="3867913at2"/>
<feature type="domain" description="Transposase IS4-like" evidence="1">
    <location>
        <begin position="92"/>
        <end position="322"/>
    </location>
</feature>
<dbReference type="GO" id="GO:0006313">
    <property type="term" value="P:DNA transposition"/>
    <property type="evidence" value="ECO:0007669"/>
    <property type="project" value="InterPro"/>
</dbReference>
<reference evidence="4" key="1">
    <citation type="submission" date="2015-09" db="EMBL/GenBank/DDBJ databases">
        <title>Complete genome of Arthrobacter alpinus strain R3.8.</title>
        <authorList>
            <person name="See-Too W.S."/>
            <person name="Chan K.G."/>
        </authorList>
    </citation>
    <scope>NUCLEOTIDE SEQUENCE [LARGE SCALE GENOMIC DNA]</scope>
    <source>
        <strain evidence="4">R3.8</strain>
    </source>
</reference>
<proteinExistence type="predicted"/>
<evidence type="ECO:0000313" key="4">
    <source>
        <dbReference type="Proteomes" id="UP000062833"/>
    </source>
</evidence>
<dbReference type="GO" id="GO:0004803">
    <property type="term" value="F:transposase activity"/>
    <property type="evidence" value="ECO:0007669"/>
    <property type="project" value="InterPro"/>
</dbReference>
<organism evidence="3 4">
    <name type="scientific">Arthrobacter alpinus</name>
    <dbReference type="NCBI Taxonomy" id="656366"/>
    <lineage>
        <taxon>Bacteria</taxon>
        <taxon>Bacillati</taxon>
        <taxon>Actinomycetota</taxon>
        <taxon>Actinomycetes</taxon>
        <taxon>Micrococcales</taxon>
        <taxon>Micrococcaceae</taxon>
        <taxon>Arthrobacter</taxon>
    </lineage>
</organism>
<dbReference type="InterPro" id="IPR002559">
    <property type="entry name" value="Transposase_11"/>
</dbReference>
<dbReference type="Pfam" id="PF13808">
    <property type="entry name" value="DDE_Tnp_1_assoc"/>
    <property type="match status" value="1"/>
</dbReference>